<evidence type="ECO:0000256" key="5">
    <source>
        <dbReference type="SAM" id="Phobius"/>
    </source>
</evidence>
<gene>
    <name evidence="8" type="primary">ppdK</name>
    <name evidence="8" type="ORF">SNAT2548_LOCUS26700</name>
</gene>
<evidence type="ECO:0000256" key="3">
    <source>
        <dbReference type="ARBA" id="ARBA00022989"/>
    </source>
</evidence>
<evidence type="ECO:0000256" key="2">
    <source>
        <dbReference type="ARBA" id="ARBA00022692"/>
    </source>
</evidence>
<dbReference type="GO" id="GO:0016020">
    <property type="term" value="C:membrane"/>
    <property type="evidence" value="ECO:0007669"/>
    <property type="project" value="UniProtKB-SubCell"/>
</dbReference>
<feature type="transmembrane region" description="Helical" evidence="5">
    <location>
        <begin position="516"/>
        <end position="541"/>
    </location>
</feature>
<dbReference type="InterPro" id="IPR013766">
    <property type="entry name" value="Thioredoxin_domain"/>
</dbReference>
<keyword evidence="4 5" id="KW-0472">Membrane</keyword>
<feature type="signal peptide" evidence="6">
    <location>
        <begin position="1"/>
        <end position="20"/>
    </location>
</feature>
<evidence type="ECO:0000256" key="6">
    <source>
        <dbReference type="SAM" id="SignalP"/>
    </source>
</evidence>
<dbReference type="Gene3D" id="3.40.30.10">
    <property type="entry name" value="Glutaredoxin"/>
    <property type="match status" value="1"/>
</dbReference>
<dbReference type="InterPro" id="IPR052250">
    <property type="entry name" value="PDI_TMX3"/>
</dbReference>
<keyword evidence="6" id="KW-0732">Signal</keyword>
<dbReference type="CDD" id="cd02961">
    <property type="entry name" value="PDI_a_family"/>
    <property type="match status" value="1"/>
</dbReference>
<feature type="domain" description="Thioredoxin" evidence="7">
    <location>
        <begin position="28"/>
        <end position="167"/>
    </location>
</feature>
<evidence type="ECO:0000256" key="1">
    <source>
        <dbReference type="ARBA" id="ARBA00004167"/>
    </source>
</evidence>
<protein>
    <submittedName>
        <fullName evidence="8">PpdK protein</fullName>
    </submittedName>
</protein>
<evidence type="ECO:0000313" key="9">
    <source>
        <dbReference type="Proteomes" id="UP000604046"/>
    </source>
</evidence>
<dbReference type="PANTHER" id="PTHR46426">
    <property type="entry name" value="PROTEIN DISULFIDE-ISOMERASE TMX3"/>
    <property type="match status" value="1"/>
</dbReference>
<dbReference type="PROSITE" id="PS51352">
    <property type="entry name" value="THIOREDOXIN_2"/>
    <property type="match status" value="1"/>
</dbReference>
<evidence type="ECO:0000256" key="4">
    <source>
        <dbReference type="ARBA" id="ARBA00023136"/>
    </source>
</evidence>
<reference evidence="8" key="1">
    <citation type="submission" date="2021-02" db="EMBL/GenBank/DDBJ databases">
        <authorList>
            <person name="Dougan E. K."/>
            <person name="Rhodes N."/>
            <person name="Thang M."/>
            <person name="Chan C."/>
        </authorList>
    </citation>
    <scope>NUCLEOTIDE SEQUENCE</scope>
</reference>
<dbReference type="Pfam" id="PF00085">
    <property type="entry name" value="Thioredoxin"/>
    <property type="match status" value="1"/>
</dbReference>
<organism evidence="8 9">
    <name type="scientific">Symbiodinium natans</name>
    <dbReference type="NCBI Taxonomy" id="878477"/>
    <lineage>
        <taxon>Eukaryota</taxon>
        <taxon>Sar</taxon>
        <taxon>Alveolata</taxon>
        <taxon>Dinophyceae</taxon>
        <taxon>Suessiales</taxon>
        <taxon>Symbiodiniaceae</taxon>
        <taxon>Symbiodinium</taxon>
    </lineage>
</organism>
<dbReference type="PANTHER" id="PTHR46426:SF1">
    <property type="entry name" value="PROTEIN DISULFIDE-ISOMERASE TMX3"/>
    <property type="match status" value="1"/>
</dbReference>
<name>A0A812SBG6_9DINO</name>
<sequence length="573" mass="63675">MRHAFRILLQLALAGWPAFADLERELYNQAKQSARLAKVEASPREILEFLTTKRRTANVALLLHDANCPHCRKALPELDRVAESFQSGTVVFAHVDCTHNKGAMQSEFNLKGFPGFLFWRQSDPIDDLVGQVFVIDSDVDFILRASRLSEIGKERDGARRALAGAQVTVKAVDGKDMTVQVEGPRNQLVWIPHETLLQQGRRLPYRRGDGVARYHNVWEKEPMTQFLQRMTQPLAYFVKMSTHVLVPAWSAGPVLIKVTSLPSASWADLAGEGPAVLLCAGTLTRGFLEAAVTHQLSMRAYHTSAECPLQGASSPGSEQVVVYVPAAMQWAAVKGRARAAAAAAGPEVVQNDGALLKWVSRHRLPGIAKLGLSSVYFFLNSGPSVLVAVDVIDHETNIMAETKIREVMKPKRIGEVDVYSYGEADRYFGVADGTLPGFTYFGVSPDHLPRVVVFDDSDHWVEDAYYLTVEKLPEHLPRVSRMWRMSSTPRGHALWIAKKFVALYLAADRHAAAAGYFGRVLVVLLLAVFLWASAHLLVWIARSGFLFFYNIIEGDEEATAKEQDDKKESKKDK</sequence>
<proteinExistence type="predicted"/>
<keyword evidence="2 5" id="KW-0812">Transmembrane</keyword>
<accession>A0A812SBG6</accession>
<dbReference type="OrthoDB" id="424688at2759"/>
<evidence type="ECO:0000259" key="7">
    <source>
        <dbReference type="PROSITE" id="PS51352"/>
    </source>
</evidence>
<feature type="chain" id="PRO_5032401311" evidence="6">
    <location>
        <begin position="21"/>
        <end position="573"/>
    </location>
</feature>
<comment type="caution">
    <text evidence="8">The sequence shown here is derived from an EMBL/GenBank/DDBJ whole genome shotgun (WGS) entry which is preliminary data.</text>
</comment>
<dbReference type="SUPFAM" id="SSF52833">
    <property type="entry name" value="Thioredoxin-like"/>
    <property type="match status" value="1"/>
</dbReference>
<dbReference type="InterPro" id="IPR036249">
    <property type="entry name" value="Thioredoxin-like_sf"/>
</dbReference>
<keyword evidence="3 5" id="KW-1133">Transmembrane helix</keyword>
<keyword evidence="9" id="KW-1185">Reference proteome</keyword>
<dbReference type="EMBL" id="CAJNDS010002438">
    <property type="protein sequence ID" value="CAE7475232.1"/>
    <property type="molecule type" value="Genomic_DNA"/>
</dbReference>
<comment type="subcellular location">
    <subcellularLocation>
        <location evidence="1">Membrane</location>
        <topology evidence="1">Single-pass membrane protein</topology>
    </subcellularLocation>
</comment>
<dbReference type="Proteomes" id="UP000604046">
    <property type="component" value="Unassembled WGS sequence"/>
</dbReference>
<dbReference type="AlphaFoldDB" id="A0A812SBG6"/>
<dbReference type="GO" id="GO:0005783">
    <property type="term" value="C:endoplasmic reticulum"/>
    <property type="evidence" value="ECO:0007669"/>
    <property type="project" value="TreeGrafter"/>
</dbReference>
<evidence type="ECO:0000313" key="8">
    <source>
        <dbReference type="EMBL" id="CAE7475232.1"/>
    </source>
</evidence>